<dbReference type="InterPro" id="IPR018510">
    <property type="entry name" value="DAP_epimerase_AS"/>
</dbReference>
<dbReference type="PANTHER" id="PTHR11918">
    <property type="entry name" value="RADICAL SAM PROTEINS"/>
    <property type="match status" value="1"/>
</dbReference>
<gene>
    <name evidence="18" type="primary">mtaB</name>
    <name evidence="18" type="ORF">Bhyg_00181</name>
</gene>
<dbReference type="GO" id="GO:0046168">
    <property type="term" value="P:glycerol-3-phosphate catabolic process"/>
    <property type="evidence" value="ECO:0007669"/>
    <property type="project" value="UniProtKB-UniRule"/>
</dbReference>
<keyword evidence="6" id="KW-0004">4Fe-4S</keyword>
<evidence type="ECO:0000256" key="3">
    <source>
        <dbReference type="ARBA" id="ARBA00005192"/>
    </source>
</evidence>
<evidence type="ECO:0000256" key="2">
    <source>
        <dbReference type="ARBA" id="ARBA00005189"/>
    </source>
</evidence>
<dbReference type="GO" id="GO:0141152">
    <property type="term" value="F:glycerol-3-phosphate dehydrogenase (NAD+) activity"/>
    <property type="evidence" value="ECO:0007669"/>
    <property type="project" value="UniProtKB-UniRule"/>
</dbReference>
<dbReference type="GO" id="GO:0035598">
    <property type="term" value="F:tRNA (N(6)-L-threonylcarbamoyladenosine(37)-C(2))-methylthiotransferase activity"/>
    <property type="evidence" value="ECO:0007669"/>
    <property type="project" value="TreeGrafter"/>
</dbReference>
<dbReference type="GO" id="GO:0046872">
    <property type="term" value="F:metal ion binding"/>
    <property type="evidence" value="ECO:0007669"/>
    <property type="project" value="UniProtKB-KW"/>
</dbReference>
<evidence type="ECO:0000313" key="19">
    <source>
        <dbReference type="Proteomes" id="UP001151699"/>
    </source>
</evidence>
<dbReference type="NCBIfam" id="TIGR01579">
    <property type="entry name" value="MiaB-like-C"/>
    <property type="match status" value="1"/>
</dbReference>
<dbReference type="Proteomes" id="UP001151699">
    <property type="component" value="Chromosome A"/>
</dbReference>
<dbReference type="Gene3D" id="3.40.50.720">
    <property type="entry name" value="NAD(P)-binding Rossmann-like Domain"/>
    <property type="match status" value="1"/>
</dbReference>
<keyword evidence="12" id="KW-0411">Iron-sulfur</keyword>
<dbReference type="PROSITE" id="PS01326">
    <property type="entry name" value="DAP_EPIMERASE"/>
    <property type="match status" value="1"/>
</dbReference>
<evidence type="ECO:0000256" key="12">
    <source>
        <dbReference type="ARBA" id="ARBA00023014"/>
    </source>
</evidence>
<dbReference type="InterPro" id="IPR006638">
    <property type="entry name" value="Elp3/MiaA/NifB-like_rSAM"/>
</dbReference>
<comment type="caution">
    <text evidence="18">The sequence shown here is derived from an EMBL/GenBank/DDBJ whole genome shotgun (WGS) entry which is preliminary data.</text>
</comment>
<dbReference type="GO" id="GO:0005737">
    <property type="term" value="C:cytoplasm"/>
    <property type="evidence" value="ECO:0007669"/>
    <property type="project" value="InterPro"/>
</dbReference>
<dbReference type="InterPro" id="IPR058240">
    <property type="entry name" value="rSAM_sf"/>
</dbReference>
<keyword evidence="8" id="KW-0949">S-adenosyl-L-methionine</keyword>
<evidence type="ECO:0000256" key="11">
    <source>
        <dbReference type="ARBA" id="ARBA00023004"/>
    </source>
</evidence>
<dbReference type="Gene3D" id="3.10.310.10">
    <property type="entry name" value="Diaminopimelate Epimerase, Chain A, domain 1"/>
    <property type="match status" value="2"/>
</dbReference>
<accession>A0A9Q0N7D1</accession>
<feature type="transmembrane region" description="Helical" evidence="15">
    <location>
        <begin position="1141"/>
        <end position="1158"/>
    </location>
</feature>
<dbReference type="EC" id="1.1.1.8" evidence="14"/>
<dbReference type="InterPro" id="IPR038135">
    <property type="entry name" value="Methylthiotransferase_N_sf"/>
</dbReference>
<feature type="domain" description="MTTase N-terminal" evidence="16">
    <location>
        <begin position="309"/>
        <end position="412"/>
    </location>
</feature>
<comment type="pathway">
    <text evidence="3">Phospholipid metabolism; alpha-glycerophosphate cycle.</text>
</comment>
<dbReference type="Pfam" id="PF01210">
    <property type="entry name" value="NAD_Gly3P_dh_N"/>
    <property type="match status" value="1"/>
</dbReference>
<keyword evidence="9" id="KW-0479">Metal-binding</keyword>
<evidence type="ECO:0000259" key="16">
    <source>
        <dbReference type="PROSITE" id="PS51449"/>
    </source>
</evidence>
<dbReference type="GO" id="GO:0005975">
    <property type="term" value="P:carbohydrate metabolic process"/>
    <property type="evidence" value="ECO:0007669"/>
    <property type="project" value="InterPro"/>
</dbReference>
<dbReference type="InterPro" id="IPR036291">
    <property type="entry name" value="NAD(P)-bd_dom_sf"/>
</dbReference>
<feature type="non-terminal residue" evidence="18">
    <location>
        <position position="1"/>
    </location>
</feature>
<dbReference type="InterPro" id="IPR023404">
    <property type="entry name" value="rSAM_horseshoe"/>
</dbReference>
<dbReference type="CDD" id="cd01335">
    <property type="entry name" value="Radical_SAM"/>
    <property type="match status" value="1"/>
</dbReference>
<dbReference type="Gene3D" id="3.80.30.20">
    <property type="entry name" value="tm_1862 like domain"/>
    <property type="match status" value="1"/>
</dbReference>
<dbReference type="SUPFAM" id="SSF102114">
    <property type="entry name" value="Radical SAM enzymes"/>
    <property type="match status" value="1"/>
</dbReference>
<dbReference type="PROSITE" id="PS00957">
    <property type="entry name" value="NAD_G3PDH"/>
    <property type="match status" value="1"/>
</dbReference>
<dbReference type="InterPro" id="IPR020612">
    <property type="entry name" value="Methylthiotransferase_CS"/>
</dbReference>
<keyword evidence="7" id="KW-0808">Transferase</keyword>
<keyword evidence="13" id="KW-0520">NAD</keyword>
<comment type="cofactor">
    <cofactor evidence="1">
        <name>[4Fe-4S] cluster</name>
        <dbReference type="ChEBI" id="CHEBI:49883"/>
    </cofactor>
</comment>
<dbReference type="Pfam" id="PF07479">
    <property type="entry name" value="NAD_Gly3P_dh_C"/>
    <property type="match status" value="1"/>
</dbReference>
<evidence type="ECO:0000259" key="17">
    <source>
        <dbReference type="PROSITE" id="PS51918"/>
    </source>
</evidence>
<dbReference type="InterPro" id="IPR011128">
    <property type="entry name" value="G3P_DH_NAD-dep_N"/>
</dbReference>
<comment type="subunit">
    <text evidence="5">Homodimer.</text>
</comment>
<dbReference type="PROSITE" id="PS51449">
    <property type="entry name" value="MTTASE_N"/>
    <property type="match status" value="1"/>
</dbReference>
<evidence type="ECO:0000313" key="18">
    <source>
        <dbReference type="EMBL" id="KAJ6644984.1"/>
    </source>
</evidence>
<evidence type="ECO:0000256" key="10">
    <source>
        <dbReference type="ARBA" id="ARBA00023002"/>
    </source>
</evidence>
<dbReference type="InterPro" id="IPR008927">
    <property type="entry name" value="6-PGluconate_DH-like_C_sf"/>
</dbReference>
<dbReference type="GO" id="GO:0009089">
    <property type="term" value="P:lysine biosynthetic process via diaminopimelate"/>
    <property type="evidence" value="ECO:0007669"/>
    <property type="project" value="InterPro"/>
</dbReference>
<dbReference type="NCBIfam" id="NF000947">
    <property type="entry name" value="PRK00094.2-5"/>
    <property type="match status" value="1"/>
</dbReference>
<evidence type="ECO:0000256" key="4">
    <source>
        <dbReference type="ARBA" id="ARBA00011009"/>
    </source>
</evidence>
<feature type="transmembrane region" description="Helical" evidence="15">
    <location>
        <begin position="1016"/>
        <end position="1034"/>
    </location>
</feature>
<proteinExistence type="inferred from homology"/>
<reference evidence="18" key="1">
    <citation type="submission" date="2022-07" db="EMBL/GenBank/DDBJ databases">
        <authorList>
            <person name="Trinca V."/>
            <person name="Uliana J.V.C."/>
            <person name="Torres T.T."/>
            <person name="Ward R.J."/>
            <person name="Monesi N."/>
        </authorList>
    </citation>
    <scope>NUCLEOTIDE SEQUENCE</scope>
    <source>
        <strain evidence="18">HSMRA1968</strain>
        <tissue evidence="18">Whole embryos</tissue>
    </source>
</reference>
<keyword evidence="19" id="KW-1185">Reference proteome</keyword>
<dbReference type="NCBIfam" id="TIGR00652">
    <property type="entry name" value="DapF"/>
    <property type="match status" value="1"/>
</dbReference>
<feature type="transmembrane region" description="Helical" evidence="15">
    <location>
        <begin position="1054"/>
        <end position="1075"/>
    </location>
</feature>
<comment type="pathway">
    <text evidence="2">Lipid metabolism.</text>
</comment>
<comment type="similarity">
    <text evidence="4 13">Belongs to the NAD-dependent glycerol-3-phosphate dehydrogenase family.</text>
</comment>
<evidence type="ECO:0000256" key="1">
    <source>
        <dbReference type="ARBA" id="ARBA00001966"/>
    </source>
</evidence>
<keyword evidence="15" id="KW-0812">Transmembrane</keyword>
<sequence length="1167" mass="130951">MHGLGNDFVIVNKRDLPKNCDLSKLSLNIANRRIGVGCDQFIIYNQEGYTLNGFQGADSILMGEHARSSTYEYARACEPGKINTQLLKAEECASDSLNEKIKYSYEMWVYNQDGSSAKLCGNASRCLAKLIYINTGIAEITLKIEGKELVCRVLSENEISVDVGIVSFNENWMPRLDKIWELAERYMIDLKEVICADIGNPHFIIFSELNDQDKMVLGEKFQEKELFADGVNVNFASIKDNKIYLSVWERGVGLTLACGSGACASFAAAVKLGFVCSPCEVVFPIGSLKMLKQEENPSENFFMTKSQQVNQQVVTFGCRLNIYESEIIKNNLILSDLDNVMVFNTCAVTKEAEKQSRQAIRKAKTDNPNVQIIVTGCAAQNNPTSFKDMAEVDKVIGNTEKLLPTHYHFNGENVVVNDIMSVTETANHLISHFEGKSRAFMQVQNGCNHRCTFCIIPYGRGNSRSVPIGVIVEQLRKLIQNGYNEVVFTGVDITAYGPDLPGSPTFAQMLKRVIKIVPELKRLRLSSIDVAEIDDELFNLMAYTPQIMPHFHISLQAGDDMILKRMKRRHNRQTVIDFCHKLRSIRPGVSFGADIIAGFPTETDAMFENTRRLIAEADLQYLHVFPYSERDETPAARMPQVAKVIRKARAKILRVEGQKQLQKFYQRNIGNNVELLIENNRIAHTENFIPVKLGSDFEDFKAGQLIEAQLVGIEGDYMLAKILVYGGGSWGSALACQVARCYNSVNILLRDNNILQEMETSRTNKKYLGENVRLPSNIFPSSQISAILEKEVIILALPSYAFTSSLNVLKEAGISPNVVLLVATKGFGKNPTELLSDKVKSILPLNPLAFISGPNLAVEVAKNLPTSVTIASPDIGVAKRLALSLRSEQFKVSITDYFVPIQVAGAVKNIIAIKSGLYDARNYGQNSKATLITDALQEIKILSEAIDGELGDNSILCAPGILGDLILTCYSKESRNTRFGYELGSQKDPDKFLKENSYLVEGREAAKLVFKNLPQAFYKLILLEFCLLLLIFPLENFRISLESVIFPSFEINILYYFSTIYHVNVGIIFLIGIIFDQLYSMSIGTNSLILLSAHIILQSLGKYFKLKSYFTNFIIFCLYYFFVLHARYLLIFIKGFTTPEYIIIIMQYLTTIFSYNLIRIPFDKILE</sequence>
<dbReference type="PROSITE" id="PS51918">
    <property type="entry name" value="RADICAL_SAM"/>
    <property type="match status" value="1"/>
</dbReference>
<dbReference type="SUPFAM" id="SSF51735">
    <property type="entry name" value="NAD(P)-binding Rossmann-fold domains"/>
    <property type="match status" value="1"/>
</dbReference>
<dbReference type="HAMAP" id="MF_00197">
    <property type="entry name" value="DAP_epimerase"/>
    <property type="match status" value="1"/>
</dbReference>
<keyword evidence="11" id="KW-0408">Iron</keyword>
<dbReference type="InterPro" id="IPR013848">
    <property type="entry name" value="Methylthiotransferase_N"/>
</dbReference>
<dbReference type="Pfam" id="PF00919">
    <property type="entry name" value="UPF0004"/>
    <property type="match status" value="1"/>
</dbReference>
<keyword evidence="15" id="KW-0472">Membrane</keyword>
<feature type="domain" description="Radical SAM core" evidence="17">
    <location>
        <begin position="433"/>
        <end position="668"/>
    </location>
</feature>
<comment type="catalytic activity">
    <reaction evidence="14">
        <text>sn-glycerol 3-phosphate + NAD(+) = dihydroxyacetone phosphate + NADH + H(+)</text>
        <dbReference type="Rhea" id="RHEA:11092"/>
        <dbReference type="ChEBI" id="CHEBI:15378"/>
        <dbReference type="ChEBI" id="CHEBI:57540"/>
        <dbReference type="ChEBI" id="CHEBI:57597"/>
        <dbReference type="ChEBI" id="CHEBI:57642"/>
        <dbReference type="ChEBI" id="CHEBI:57945"/>
        <dbReference type="EC" id="1.1.1.8"/>
    </reaction>
</comment>
<dbReference type="SUPFAM" id="SSF48179">
    <property type="entry name" value="6-phosphogluconate dehydrogenase C-terminal domain-like"/>
    <property type="match status" value="1"/>
</dbReference>
<evidence type="ECO:0000256" key="13">
    <source>
        <dbReference type="RuleBase" id="RU000437"/>
    </source>
</evidence>
<dbReference type="Pfam" id="PF01678">
    <property type="entry name" value="DAP_epimerase"/>
    <property type="match status" value="1"/>
</dbReference>
<evidence type="ECO:0000256" key="15">
    <source>
        <dbReference type="SAM" id="Phobius"/>
    </source>
</evidence>
<dbReference type="InterPro" id="IPR005839">
    <property type="entry name" value="Methylthiotransferase"/>
</dbReference>
<dbReference type="Pfam" id="PF04055">
    <property type="entry name" value="Radical_SAM"/>
    <property type="match status" value="1"/>
</dbReference>
<evidence type="ECO:0000256" key="7">
    <source>
        <dbReference type="ARBA" id="ARBA00022679"/>
    </source>
</evidence>
<dbReference type="Gene3D" id="1.10.1040.10">
    <property type="entry name" value="N-(1-d-carboxylethyl)-l-norvaline Dehydrogenase, domain 2"/>
    <property type="match status" value="1"/>
</dbReference>
<dbReference type="PROSITE" id="PS01278">
    <property type="entry name" value="MTTASE_RADICAL"/>
    <property type="match status" value="1"/>
</dbReference>
<evidence type="ECO:0000256" key="8">
    <source>
        <dbReference type="ARBA" id="ARBA00022691"/>
    </source>
</evidence>
<dbReference type="GO" id="GO:0051539">
    <property type="term" value="F:4 iron, 4 sulfur cluster binding"/>
    <property type="evidence" value="ECO:0007669"/>
    <property type="project" value="UniProtKB-KW"/>
</dbReference>
<dbReference type="OrthoDB" id="190098at2759"/>
<feature type="transmembrane region" description="Helical" evidence="15">
    <location>
        <begin position="1109"/>
        <end position="1129"/>
    </location>
</feature>
<dbReference type="NCBIfam" id="TIGR00089">
    <property type="entry name" value="MiaB/RimO family radical SAM methylthiotransferase"/>
    <property type="match status" value="1"/>
</dbReference>
<evidence type="ECO:0000256" key="14">
    <source>
        <dbReference type="RuleBase" id="RU361243"/>
    </source>
</evidence>
<dbReference type="GO" id="GO:0008837">
    <property type="term" value="F:diaminopimelate epimerase activity"/>
    <property type="evidence" value="ECO:0007669"/>
    <property type="project" value="InterPro"/>
</dbReference>
<dbReference type="SFLD" id="SFLDG01082">
    <property type="entry name" value="B12-binding_domain_containing"/>
    <property type="match status" value="1"/>
</dbReference>
<dbReference type="GO" id="GO:0051287">
    <property type="term" value="F:NAD binding"/>
    <property type="evidence" value="ECO:0007669"/>
    <property type="project" value="UniProtKB-UniRule"/>
</dbReference>
<dbReference type="PANTHER" id="PTHR11918:SF45">
    <property type="entry name" value="THREONYLCARBAMOYLADENOSINE TRNA METHYLTHIOTRANSFERASE"/>
    <property type="match status" value="1"/>
</dbReference>
<evidence type="ECO:0000256" key="6">
    <source>
        <dbReference type="ARBA" id="ARBA00022485"/>
    </source>
</evidence>
<feature type="transmembrane region" description="Helical" evidence="15">
    <location>
        <begin position="1081"/>
        <end position="1097"/>
    </location>
</feature>
<evidence type="ECO:0000256" key="9">
    <source>
        <dbReference type="ARBA" id="ARBA00022723"/>
    </source>
</evidence>
<dbReference type="SFLD" id="SFLDS00029">
    <property type="entry name" value="Radical_SAM"/>
    <property type="match status" value="1"/>
</dbReference>
<dbReference type="SUPFAM" id="SSF54506">
    <property type="entry name" value="Diaminopimelate epimerase-like"/>
    <property type="match status" value="3"/>
</dbReference>
<dbReference type="Gene3D" id="3.40.50.12160">
    <property type="entry name" value="Methylthiotransferase, N-terminal domain"/>
    <property type="match status" value="1"/>
</dbReference>
<dbReference type="EMBL" id="WJQU01000001">
    <property type="protein sequence ID" value="KAJ6644984.1"/>
    <property type="molecule type" value="Genomic_DNA"/>
</dbReference>
<dbReference type="InterPro" id="IPR001653">
    <property type="entry name" value="DAP_epimerase_DapF"/>
</dbReference>
<keyword evidence="10 13" id="KW-0560">Oxidoreductase</keyword>
<dbReference type="PRINTS" id="PR00077">
    <property type="entry name" value="GPDHDRGNASE"/>
</dbReference>
<dbReference type="InterPro" id="IPR013328">
    <property type="entry name" value="6PGD_dom2"/>
</dbReference>
<evidence type="ECO:0000256" key="5">
    <source>
        <dbReference type="ARBA" id="ARBA00011738"/>
    </source>
</evidence>
<protein>
    <recommendedName>
        <fullName evidence="14">Glycerol-3-phosphate dehydrogenase [NAD(+)]</fullName>
        <ecNumber evidence="14">1.1.1.8</ecNumber>
    </recommendedName>
</protein>
<keyword evidence="15" id="KW-1133">Transmembrane helix</keyword>
<name>A0A9Q0N7D1_9DIPT</name>
<dbReference type="InterPro" id="IPR006109">
    <property type="entry name" value="G3P_DH_NAD-dep_C"/>
</dbReference>
<dbReference type="InterPro" id="IPR006168">
    <property type="entry name" value="G3P_DH_NAD-dep"/>
</dbReference>
<dbReference type="InterPro" id="IPR006467">
    <property type="entry name" value="MiaB-like_bact"/>
</dbReference>
<dbReference type="SMART" id="SM00729">
    <property type="entry name" value="Elp3"/>
    <property type="match status" value="1"/>
</dbReference>
<organism evidence="18 19">
    <name type="scientific">Pseudolycoriella hygida</name>
    <dbReference type="NCBI Taxonomy" id="35572"/>
    <lineage>
        <taxon>Eukaryota</taxon>
        <taxon>Metazoa</taxon>
        <taxon>Ecdysozoa</taxon>
        <taxon>Arthropoda</taxon>
        <taxon>Hexapoda</taxon>
        <taxon>Insecta</taxon>
        <taxon>Pterygota</taxon>
        <taxon>Neoptera</taxon>
        <taxon>Endopterygota</taxon>
        <taxon>Diptera</taxon>
        <taxon>Nematocera</taxon>
        <taxon>Sciaroidea</taxon>
        <taxon>Sciaridae</taxon>
        <taxon>Pseudolycoriella</taxon>
    </lineage>
</organism>
<dbReference type="AlphaFoldDB" id="A0A9Q0N7D1"/>
<dbReference type="InterPro" id="IPR007197">
    <property type="entry name" value="rSAM"/>
</dbReference>